<dbReference type="InterPro" id="IPR051883">
    <property type="entry name" value="AQP11/12_channel"/>
</dbReference>
<feature type="transmembrane region" description="Helical" evidence="5">
    <location>
        <begin position="116"/>
        <end position="139"/>
    </location>
</feature>
<feature type="transmembrane region" description="Helical" evidence="5">
    <location>
        <begin position="159"/>
        <end position="181"/>
    </location>
</feature>
<dbReference type="InterPro" id="IPR023271">
    <property type="entry name" value="Aquaporin-like"/>
</dbReference>
<dbReference type="Gene3D" id="1.20.1080.10">
    <property type="entry name" value="Glycerol uptake facilitator protein"/>
    <property type="match status" value="1"/>
</dbReference>
<feature type="transmembrane region" description="Helical" evidence="5">
    <location>
        <begin position="75"/>
        <end position="95"/>
    </location>
</feature>
<dbReference type="SUPFAM" id="SSF81338">
    <property type="entry name" value="Aquaporin-like"/>
    <property type="match status" value="1"/>
</dbReference>
<proteinExistence type="inferred from homology"/>
<accession>A0AAD4RAG7</accession>
<reference evidence="6" key="1">
    <citation type="submission" date="2022-01" db="EMBL/GenBank/DDBJ databases">
        <title>Genome Sequence Resource for Two Populations of Ditylenchus destructor, the Migratory Endoparasitic Phytonematode.</title>
        <authorList>
            <person name="Zhang H."/>
            <person name="Lin R."/>
            <person name="Xie B."/>
        </authorList>
    </citation>
    <scope>NUCLEOTIDE SEQUENCE</scope>
    <source>
        <strain evidence="6">BazhouSP</strain>
    </source>
</reference>
<comment type="subcellular location">
    <subcellularLocation>
        <location evidence="1">Membrane</location>
        <topology evidence="1">Multi-pass membrane protein</topology>
    </subcellularLocation>
</comment>
<dbReference type="EMBL" id="JAKKPZ010000005">
    <property type="protein sequence ID" value="KAI1720582.1"/>
    <property type="molecule type" value="Genomic_DNA"/>
</dbReference>
<evidence type="ECO:0000256" key="4">
    <source>
        <dbReference type="ARBA" id="ARBA00023136"/>
    </source>
</evidence>
<dbReference type="PANTHER" id="PTHR21191:SF16">
    <property type="entry name" value="AQUAPORIN"/>
    <property type="match status" value="1"/>
</dbReference>
<dbReference type="GO" id="GO:0005737">
    <property type="term" value="C:cytoplasm"/>
    <property type="evidence" value="ECO:0007669"/>
    <property type="project" value="TreeGrafter"/>
</dbReference>
<keyword evidence="2 5" id="KW-0812">Transmembrane</keyword>
<feature type="transmembrane region" description="Helical" evidence="5">
    <location>
        <begin position="43"/>
        <end position="63"/>
    </location>
</feature>
<evidence type="ECO:0000256" key="2">
    <source>
        <dbReference type="ARBA" id="ARBA00022692"/>
    </source>
</evidence>
<comment type="similarity">
    <text evidence="5">Belongs to the MIP/aquaporin (TC 1.A.8) family.</text>
</comment>
<keyword evidence="3 5" id="KW-1133">Transmembrane helix</keyword>
<evidence type="ECO:0000256" key="5">
    <source>
        <dbReference type="PIRNR" id="PIRNR017529"/>
    </source>
</evidence>
<feature type="transmembrane region" description="Helical" evidence="5">
    <location>
        <begin position="193"/>
        <end position="212"/>
    </location>
</feature>
<organism evidence="6 7">
    <name type="scientific">Ditylenchus destructor</name>
    <dbReference type="NCBI Taxonomy" id="166010"/>
    <lineage>
        <taxon>Eukaryota</taxon>
        <taxon>Metazoa</taxon>
        <taxon>Ecdysozoa</taxon>
        <taxon>Nematoda</taxon>
        <taxon>Chromadorea</taxon>
        <taxon>Rhabditida</taxon>
        <taxon>Tylenchina</taxon>
        <taxon>Tylenchomorpha</taxon>
        <taxon>Sphaerularioidea</taxon>
        <taxon>Anguinidae</taxon>
        <taxon>Anguininae</taxon>
        <taxon>Ditylenchus</taxon>
    </lineage>
</organism>
<dbReference type="GO" id="GO:0015267">
    <property type="term" value="F:channel activity"/>
    <property type="evidence" value="ECO:0007669"/>
    <property type="project" value="TreeGrafter"/>
</dbReference>
<evidence type="ECO:0000313" key="6">
    <source>
        <dbReference type="EMBL" id="KAI1720582.1"/>
    </source>
</evidence>
<protein>
    <recommendedName>
        <fullName evidence="5">Aquaporin</fullName>
    </recommendedName>
</protein>
<feature type="transmembrane region" description="Helical" evidence="5">
    <location>
        <begin position="12"/>
        <end position="31"/>
    </location>
</feature>
<comment type="caution">
    <text evidence="6">The sequence shown here is derived from an EMBL/GenBank/DDBJ whole genome shotgun (WGS) entry which is preliminary data.</text>
</comment>
<dbReference type="PIRSF" id="PIRSF017529">
    <property type="entry name" value="Aquaporin_11/12"/>
    <property type="match status" value="1"/>
</dbReference>
<keyword evidence="4 5" id="KW-0472">Membrane</keyword>
<keyword evidence="7" id="KW-1185">Reference proteome</keyword>
<dbReference type="Proteomes" id="UP001201812">
    <property type="component" value="Unassembled WGS sequence"/>
</dbReference>
<dbReference type="InterPro" id="IPR016697">
    <property type="entry name" value="Aquaporin_11/12"/>
</dbReference>
<evidence type="ECO:0000256" key="3">
    <source>
        <dbReference type="ARBA" id="ARBA00022989"/>
    </source>
</evidence>
<evidence type="ECO:0000313" key="7">
    <source>
        <dbReference type="Proteomes" id="UP001201812"/>
    </source>
</evidence>
<feature type="transmembrane region" description="Helical" evidence="5">
    <location>
        <begin position="232"/>
        <end position="250"/>
    </location>
</feature>
<dbReference type="PANTHER" id="PTHR21191">
    <property type="entry name" value="AQUAPORIN"/>
    <property type="match status" value="1"/>
</dbReference>
<sequence>MNYSVRPADLFPAIICTAYYGVVFLSAEIARKVVDLTFKKKNNLWYTFLIELIATAQMTTCVYENGIIIKNYGPWGFFLTVFSLLIVAGFINRGAYVSPLTPIELFVRGAMSAERFLTILSAQALGGFSAFRLANGLWYYSMNYSADHHAFYERLPCQIMYKVPFSYAFAYEIFACFLLRLIIHRLPNTYKQYTAPALVAGFLSFALAYIGIPGLNPTTASSRLQGCPGLDLQWFIMTYWCCPVVGWLFASKFDRKIRHVSKKEKKQVKETKKQQ</sequence>
<dbReference type="GO" id="GO:0016020">
    <property type="term" value="C:membrane"/>
    <property type="evidence" value="ECO:0007669"/>
    <property type="project" value="UniProtKB-SubCell"/>
</dbReference>
<name>A0AAD4RAG7_9BILA</name>
<gene>
    <name evidence="6" type="ORF">DdX_04820</name>
</gene>
<dbReference type="AlphaFoldDB" id="A0AAD4RAG7"/>
<evidence type="ECO:0000256" key="1">
    <source>
        <dbReference type="ARBA" id="ARBA00004141"/>
    </source>
</evidence>